<protein>
    <recommendedName>
        <fullName evidence="7">G-protein coupled receptors family 2 profile 2 domain-containing protein</fullName>
    </recommendedName>
</protein>
<dbReference type="InterPro" id="IPR051384">
    <property type="entry name" value="Mth_GPCR"/>
</dbReference>
<keyword evidence="9" id="KW-1185">Reference proteome</keyword>
<comment type="caution">
    <text evidence="8">The sequence shown here is derived from an EMBL/GenBank/DDBJ whole genome shotgun (WGS) entry which is preliminary data.</text>
</comment>
<dbReference type="InterPro" id="IPR017981">
    <property type="entry name" value="GPCR_2-like_7TM"/>
</dbReference>
<organism evidence="8 9">
    <name type="scientific">Xylocopa violacea</name>
    <name type="common">Violet carpenter bee</name>
    <name type="synonym">Apis violacea</name>
    <dbReference type="NCBI Taxonomy" id="135666"/>
    <lineage>
        <taxon>Eukaryota</taxon>
        <taxon>Metazoa</taxon>
        <taxon>Ecdysozoa</taxon>
        <taxon>Arthropoda</taxon>
        <taxon>Hexapoda</taxon>
        <taxon>Insecta</taxon>
        <taxon>Pterygota</taxon>
        <taxon>Neoptera</taxon>
        <taxon>Endopterygota</taxon>
        <taxon>Hymenoptera</taxon>
        <taxon>Apocrita</taxon>
        <taxon>Aculeata</taxon>
        <taxon>Apoidea</taxon>
        <taxon>Anthophila</taxon>
        <taxon>Apidae</taxon>
        <taxon>Xylocopa</taxon>
        <taxon>Xylocopa</taxon>
    </lineage>
</organism>
<evidence type="ECO:0000256" key="3">
    <source>
        <dbReference type="ARBA" id="ARBA00022989"/>
    </source>
</evidence>
<evidence type="ECO:0000256" key="4">
    <source>
        <dbReference type="ARBA" id="ARBA00023136"/>
    </source>
</evidence>
<evidence type="ECO:0000313" key="9">
    <source>
        <dbReference type="Proteomes" id="UP001642520"/>
    </source>
</evidence>
<evidence type="ECO:0000256" key="6">
    <source>
        <dbReference type="SAM" id="SignalP"/>
    </source>
</evidence>
<feature type="chain" id="PRO_5046341364" description="G-protein coupled receptors family 2 profile 2 domain-containing protein" evidence="6">
    <location>
        <begin position="21"/>
        <end position="726"/>
    </location>
</feature>
<keyword evidence="2 5" id="KW-0812">Transmembrane</keyword>
<feature type="transmembrane region" description="Helical" evidence="5">
    <location>
        <begin position="600"/>
        <end position="623"/>
    </location>
</feature>
<keyword evidence="6" id="KW-0732">Signal</keyword>
<dbReference type="EMBL" id="CAXAJV020001294">
    <property type="protein sequence ID" value="CAL7946003.1"/>
    <property type="molecule type" value="Genomic_DNA"/>
</dbReference>
<reference evidence="8 9" key="1">
    <citation type="submission" date="2024-08" db="EMBL/GenBank/DDBJ databases">
        <authorList>
            <person name="Will J Nash"/>
            <person name="Angela Man"/>
            <person name="Seanna McTaggart"/>
            <person name="Kendall Baker"/>
            <person name="Tom Barker"/>
            <person name="Leah Catchpole"/>
            <person name="Alex Durrant"/>
            <person name="Karim Gharbi"/>
            <person name="Naomi Irish"/>
            <person name="Gemy Kaithakottil"/>
            <person name="Debby Ku"/>
            <person name="Aaliyah Providence"/>
            <person name="Felix Shaw"/>
            <person name="David Swarbreck"/>
            <person name="Chris Watkins"/>
            <person name="Ann M. McCartney"/>
            <person name="Giulio Formenti"/>
            <person name="Alice Mouton"/>
            <person name="Noel Vella"/>
            <person name="Bjorn M von Reumont"/>
            <person name="Adriana Vella"/>
            <person name="Wilfried Haerty"/>
        </authorList>
    </citation>
    <scope>NUCLEOTIDE SEQUENCE [LARGE SCALE GENOMIC DNA]</scope>
</reference>
<dbReference type="Pfam" id="PF00002">
    <property type="entry name" value="7tm_2"/>
    <property type="match status" value="1"/>
</dbReference>
<dbReference type="Gene3D" id="1.20.1070.10">
    <property type="entry name" value="Rhodopsin 7-helix transmembrane proteins"/>
    <property type="match status" value="1"/>
</dbReference>
<sequence length="726" mass="81949">MITKCIVVLSALSLSAGVSGTFNKCCPIGEVFSGVSKVNCVPTPRGAAEIYIVDFSNKSVTYGEIPACEKPEDITTMPLFDISPNDFLQEPSCIEILHEQAIHQSVPIFVYCKSNEDRNTKYAVETSVPQLLSVRRCCSNNTVFNVTAARCQSVLDVFDEDYSERDDFLSLMPREMDHLDFLTVLRGPPRCTGPIVTYEIDEGDIVFANGVLQAKVPFGDTTENLILTERNTCLDLTPDSRSKRRLAVRVCRDDEYCSNHKCIRTCCYDEEDNEGFPCGVIHRDSPRTTFHDVVVDLIAPRSLNDYGILYGMKCRPFYSALRHEIKGLTPEGNLYLDINVKSVSHERYCIDVDNRNTSEGFIAFICFGSKKYEPAVSFTRIVLTTVLSSISCLFLVLTLLVYACLPTLRNLHGKTLMCHSASLLMAYASLATIPWLTPDESNYDATNFCSTLGYIMLFSFLSAFCWLNVMCFDIWRTFGRLQGNLSRSRGHAKKFFFYCLYACGLSMFIATCAILTDKMHILPDYLRPDFGNHSCWFDDIPGKHGELVFFRGPIAVQLTLNVVFFILTAEQCNKVKAEISRVADPMDPRSRRFQADKTKFIMNVKLFIVMGISWVTELISSFVNKYTDMKYREEVFYASDIVNCLQGVMIFVLFVMKPRVHQALKARLGLTSGSNGSSHGTSMLQDPYKVKKSASNTLRFIMDTVHWQRRCNRGMGNSCWSKTATS</sequence>
<feature type="transmembrane region" description="Helical" evidence="5">
    <location>
        <begin position="635"/>
        <end position="656"/>
    </location>
</feature>
<dbReference type="PANTHER" id="PTHR47154:SF2">
    <property type="entry name" value="G-PROTEIN COUPLED RECEPTOR MTH-RELATED"/>
    <property type="match status" value="1"/>
</dbReference>
<feature type="transmembrane region" description="Helical" evidence="5">
    <location>
        <begin position="452"/>
        <end position="475"/>
    </location>
</feature>
<keyword evidence="3 5" id="KW-1133">Transmembrane helix</keyword>
<feature type="transmembrane region" description="Helical" evidence="5">
    <location>
        <begin position="416"/>
        <end position="437"/>
    </location>
</feature>
<evidence type="ECO:0000256" key="1">
    <source>
        <dbReference type="ARBA" id="ARBA00004141"/>
    </source>
</evidence>
<proteinExistence type="predicted"/>
<gene>
    <name evidence="8" type="ORF">XYLVIOL_LOCUS7530</name>
</gene>
<feature type="transmembrane region" description="Helical" evidence="5">
    <location>
        <begin position="381"/>
        <end position="404"/>
    </location>
</feature>
<comment type="subcellular location">
    <subcellularLocation>
        <location evidence="1">Membrane</location>
        <topology evidence="1">Multi-pass membrane protein</topology>
    </subcellularLocation>
</comment>
<feature type="domain" description="G-protein coupled receptors family 2 profile 2" evidence="7">
    <location>
        <begin position="380"/>
        <end position="658"/>
    </location>
</feature>
<evidence type="ECO:0000256" key="5">
    <source>
        <dbReference type="SAM" id="Phobius"/>
    </source>
</evidence>
<accession>A0ABP1NY86</accession>
<dbReference type="PROSITE" id="PS50261">
    <property type="entry name" value="G_PROTEIN_RECEP_F2_4"/>
    <property type="match status" value="1"/>
</dbReference>
<dbReference type="PANTHER" id="PTHR47154">
    <property type="entry name" value="G-PROTEIN COUPLED RECEPTOR MTH-RELATED"/>
    <property type="match status" value="1"/>
</dbReference>
<dbReference type="InterPro" id="IPR000832">
    <property type="entry name" value="GPCR_2_secretin-like"/>
</dbReference>
<evidence type="ECO:0000256" key="2">
    <source>
        <dbReference type="ARBA" id="ARBA00022692"/>
    </source>
</evidence>
<dbReference type="Proteomes" id="UP001642520">
    <property type="component" value="Unassembled WGS sequence"/>
</dbReference>
<dbReference type="CDD" id="cd15039">
    <property type="entry name" value="7tmB3_Methuselah-like"/>
    <property type="match status" value="1"/>
</dbReference>
<feature type="signal peptide" evidence="6">
    <location>
        <begin position="1"/>
        <end position="20"/>
    </location>
</feature>
<keyword evidence="4 5" id="KW-0472">Membrane</keyword>
<feature type="transmembrane region" description="Helical" evidence="5">
    <location>
        <begin position="495"/>
        <end position="516"/>
    </location>
</feature>
<evidence type="ECO:0000259" key="7">
    <source>
        <dbReference type="PROSITE" id="PS50261"/>
    </source>
</evidence>
<name>A0ABP1NY86_XYLVO</name>
<feature type="transmembrane region" description="Helical" evidence="5">
    <location>
        <begin position="548"/>
        <end position="567"/>
    </location>
</feature>
<evidence type="ECO:0000313" key="8">
    <source>
        <dbReference type="EMBL" id="CAL7946003.1"/>
    </source>
</evidence>